<evidence type="ECO:0000256" key="1">
    <source>
        <dbReference type="SAM" id="MobiDB-lite"/>
    </source>
</evidence>
<keyword evidence="3" id="KW-1185">Reference proteome</keyword>
<organism evidence="2 3">
    <name type="scientific">Purpureocillium lilacinum</name>
    <name type="common">Paecilomyces lilacinus</name>
    <dbReference type="NCBI Taxonomy" id="33203"/>
    <lineage>
        <taxon>Eukaryota</taxon>
        <taxon>Fungi</taxon>
        <taxon>Dikarya</taxon>
        <taxon>Ascomycota</taxon>
        <taxon>Pezizomycotina</taxon>
        <taxon>Sordariomycetes</taxon>
        <taxon>Hypocreomycetidae</taxon>
        <taxon>Hypocreales</taxon>
        <taxon>Ophiocordycipitaceae</taxon>
        <taxon>Purpureocillium</taxon>
    </lineage>
</organism>
<name>A0ABR0BPN8_PURLI</name>
<sequence length="187" mass="19811">MLREVRDGEDSFGGIHGTLKPPKSQPRRPNEAPSSFHEPLEILLRPILQHPFQPTSHLPSLPPTTCRNRATKMPDLAVVGPPKSPGRRAHHGADPLAHPPPGLSYPYPLPDYHSGASHHPSIHPSSHLCRAAELPAHRHADLTPILSMHAPRPLGDTAAVTKGGNAGGGGGGPACMHATYAPTCLVV</sequence>
<evidence type="ECO:0000313" key="2">
    <source>
        <dbReference type="EMBL" id="KAK4085881.1"/>
    </source>
</evidence>
<reference evidence="2 3" key="1">
    <citation type="journal article" date="2024" name="Microbiol. Resour. Announc.">
        <title>Genome annotations for the ascomycete fungi Trichoderma harzianum, Trichoderma aggressivum, and Purpureocillium lilacinum.</title>
        <authorList>
            <person name="Beijen E.P.W."/>
            <person name="Ohm R.A."/>
        </authorList>
    </citation>
    <scope>NUCLEOTIDE SEQUENCE [LARGE SCALE GENOMIC DNA]</scope>
    <source>
        <strain evidence="2 3">CBS 150709</strain>
    </source>
</reference>
<protein>
    <submittedName>
        <fullName evidence="2">Uncharacterized protein</fullName>
    </submittedName>
</protein>
<dbReference type="EMBL" id="JAWRVI010000046">
    <property type="protein sequence ID" value="KAK4085881.1"/>
    <property type="molecule type" value="Genomic_DNA"/>
</dbReference>
<gene>
    <name evidence="2" type="ORF">Purlil1_9838</name>
</gene>
<proteinExistence type="predicted"/>
<dbReference type="Proteomes" id="UP001287286">
    <property type="component" value="Unassembled WGS sequence"/>
</dbReference>
<feature type="region of interest" description="Disordered" evidence="1">
    <location>
        <begin position="1"/>
        <end position="34"/>
    </location>
</feature>
<accession>A0ABR0BPN8</accession>
<evidence type="ECO:0000313" key="3">
    <source>
        <dbReference type="Proteomes" id="UP001287286"/>
    </source>
</evidence>
<comment type="caution">
    <text evidence="2">The sequence shown here is derived from an EMBL/GenBank/DDBJ whole genome shotgun (WGS) entry which is preliminary data.</text>
</comment>